<keyword evidence="3 5" id="KW-1133">Transmembrane helix</keyword>
<evidence type="ECO:0000256" key="4">
    <source>
        <dbReference type="ARBA" id="ARBA00023136"/>
    </source>
</evidence>
<dbReference type="InterPro" id="IPR036259">
    <property type="entry name" value="MFS_trans_sf"/>
</dbReference>
<keyword evidence="7" id="KW-1185">Reference proteome</keyword>
<organism evidence="6 7">
    <name type="scientific">Phyllotreta striolata</name>
    <name type="common">Striped flea beetle</name>
    <name type="synonym">Crioceris striolata</name>
    <dbReference type="NCBI Taxonomy" id="444603"/>
    <lineage>
        <taxon>Eukaryota</taxon>
        <taxon>Metazoa</taxon>
        <taxon>Ecdysozoa</taxon>
        <taxon>Arthropoda</taxon>
        <taxon>Hexapoda</taxon>
        <taxon>Insecta</taxon>
        <taxon>Pterygota</taxon>
        <taxon>Neoptera</taxon>
        <taxon>Endopterygota</taxon>
        <taxon>Coleoptera</taxon>
        <taxon>Polyphaga</taxon>
        <taxon>Cucujiformia</taxon>
        <taxon>Chrysomeloidea</taxon>
        <taxon>Chrysomelidae</taxon>
        <taxon>Galerucinae</taxon>
        <taxon>Alticini</taxon>
        <taxon>Phyllotreta</taxon>
    </lineage>
</organism>
<evidence type="ECO:0000256" key="5">
    <source>
        <dbReference type="SAM" id="Phobius"/>
    </source>
</evidence>
<protein>
    <recommendedName>
        <fullName evidence="8">Proton-coupled folate transporter</fullName>
    </recommendedName>
</protein>
<name>A0A9N9XNZ6_PHYSR</name>
<dbReference type="OrthoDB" id="430300at2759"/>
<dbReference type="AlphaFoldDB" id="A0A9N9XNZ6"/>
<evidence type="ECO:0000256" key="1">
    <source>
        <dbReference type="ARBA" id="ARBA00004141"/>
    </source>
</evidence>
<feature type="transmembrane region" description="Helical" evidence="5">
    <location>
        <begin position="198"/>
        <end position="218"/>
    </location>
</feature>
<evidence type="ECO:0000256" key="2">
    <source>
        <dbReference type="ARBA" id="ARBA00022692"/>
    </source>
</evidence>
<feature type="transmembrane region" description="Helical" evidence="5">
    <location>
        <begin position="327"/>
        <end position="345"/>
    </location>
</feature>
<reference evidence="6" key="1">
    <citation type="submission" date="2022-01" db="EMBL/GenBank/DDBJ databases">
        <authorList>
            <person name="King R."/>
        </authorList>
    </citation>
    <scope>NUCLEOTIDE SEQUENCE</scope>
</reference>
<evidence type="ECO:0008006" key="8">
    <source>
        <dbReference type="Google" id="ProtNLM"/>
    </source>
</evidence>
<dbReference type="SUPFAM" id="SSF103473">
    <property type="entry name" value="MFS general substrate transporter"/>
    <property type="match status" value="1"/>
</dbReference>
<feature type="transmembrane region" description="Helical" evidence="5">
    <location>
        <begin position="351"/>
        <end position="370"/>
    </location>
</feature>
<gene>
    <name evidence="6" type="ORF">PHYEVI_LOCUS5215</name>
</gene>
<dbReference type="Pfam" id="PF07690">
    <property type="entry name" value="MFS_1"/>
    <property type="match status" value="1"/>
</dbReference>
<proteinExistence type="predicted"/>
<dbReference type="EMBL" id="OU900095">
    <property type="protein sequence ID" value="CAG9858828.1"/>
    <property type="molecule type" value="Genomic_DNA"/>
</dbReference>
<feature type="transmembrane region" description="Helical" evidence="5">
    <location>
        <begin position="169"/>
        <end position="192"/>
    </location>
</feature>
<comment type="subcellular location">
    <subcellularLocation>
        <location evidence="1">Membrane</location>
        <topology evidence="1">Multi-pass membrane protein</topology>
    </subcellularLocation>
</comment>
<feature type="transmembrane region" description="Helical" evidence="5">
    <location>
        <begin position="386"/>
        <end position="406"/>
    </location>
</feature>
<feature type="transmembrane region" description="Helical" evidence="5">
    <location>
        <begin position="418"/>
        <end position="441"/>
    </location>
</feature>
<keyword evidence="2 5" id="KW-0812">Transmembrane</keyword>
<feature type="transmembrane region" description="Helical" evidence="5">
    <location>
        <begin position="130"/>
        <end position="157"/>
    </location>
</feature>
<feature type="transmembrane region" description="Helical" evidence="5">
    <location>
        <begin position="103"/>
        <end position="124"/>
    </location>
</feature>
<accession>A0A9N9XNZ6</accession>
<evidence type="ECO:0000256" key="3">
    <source>
        <dbReference type="ARBA" id="ARBA00022989"/>
    </source>
</evidence>
<dbReference type="PANTHER" id="PTHR23507">
    <property type="entry name" value="ZGC:174356"/>
    <property type="match status" value="1"/>
</dbReference>
<keyword evidence="4 5" id="KW-0472">Membrane</keyword>
<evidence type="ECO:0000313" key="7">
    <source>
        <dbReference type="Proteomes" id="UP001153712"/>
    </source>
</evidence>
<feature type="transmembrane region" description="Helical" evidence="5">
    <location>
        <begin position="12"/>
        <end position="33"/>
    </location>
</feature>
<dbReference type="PANTHER" id="PTHR23507:SF39">
    <property type="entry name" value="GH23453P-RELATED"/>
    <property type="match status" value="1"/>
</dbReference>
<feature type="transmembrane region" description="Helical" evidence="5">
    <location>
        <begin position="258"/>
        <end position="276"/>
    </location>
</feature>
<sequence>MLFFKQATIELPLLLVYTAFTLTGSLFINLFIYRTCYVTLGYNESQCILLGQETSDELQELERIVQPAANLLTLVFQIFFNVLPIFVCIFAGPWSDKYGRLPLQLMSLIGLTLSLALLSLLLCFKNLSPWMFLLASIPAILTGSVPTYFTAVLSYLNDISSDDTRTVRMVIFEALIICGTLIGSLSSAPLLYATNYELVFFIGSCLVALGTLYTMFFVKESVSIKEKYEGKILDVINCSYVVDMFKVVFKKREDWNRLIIIIIFLAITIIDFTSTGSNIVRFQFLREQFSWTLPKFNWFNCVSHVITISGTIVGTAILNKLFKVQETVIALIGLFSSVAYCFLWGVATNDYYIYVGIAVAVLSEISRPMLRTRVAQIVPAEEMGKIFALIIGVGGSVSVGSTYLFTKIYNATIQIHPGSYNFLAGLIYCFAIFLVGVIITFEICSPNKSGKYQVNTKNVIQSSL</sequence>
<dbReference type="InterPro" id="IPR011701">
    <property type="entry name" value="MFS"/>
</dbReference>
<dbReference type="GO" id="GO:0022857">
    <property type="term" value="F:transmembrane transporter activity"/>
    <property type="evidence" value="ECO:0007669"/>
    <property type="project" value="InterPro"/>
</dbReference>
<dbReference type="Gene3D" id="1.20.1250.20">
    <property type="entry name" value="MFS general substrate transporter like domains"/>
    <property type="match status" value="1"/>
</dbReference>
<dbReference type="Proteomes" id="UP001153712">
    <property type="component" value="Chromosome 2"/>
</dbReference>
<feature type="transmembrane region" description="Helical" evidence="5">
    <location>
        <begin position="71"/>
        <end position="91"/>
    </location>
</feature>
<dbReference type="GO" id="GO:0016020">
    <property type="term" value="C:membrane"/>
    <property type="evidence" value="ECO:0007669"/>
    <property type="project" value="UniProtKB-SubCell"/>
</dbReference>
<evidence type="ECO:0000313" key="6">
    <source>
        <dbReference type="EMBL" id="CAG9858828.1"/>
    </source>
</evidence>
<feature type="transmembrane region" description="Helical" evidence="5">
    <location>
        <begin position="296"/>
        <end position="318"/>
    </location>
</feature>